<comment type="caution">
    <text evidence="1">The sequence shown here is derived from an EMBL/GenBank/DDBJ whole genome shotgun (WGS) entry which is preliminary data.</text>
</comment>
<evidence type="ECO:0000313" key="1">
    <source>
        <dbReference type="EMBL" id="KAJ8512271.1"/>
    </source>
</evidence>
<protein>
    <submittedName>
        <fullName evidence="1">Uncharacterized protein</fullName>
    </submittedName>
</protein>
<dbReference type="EMBL" id="JAQQAF010000001">
    <property type="protein sequence ID" value="KAJ8512271.1"/>
    <property type="molecule type" value="Genomic_DNA"/>
</dbReference>
<dbReference type="AlphaFoldDB" id="A0AAV8RYR9"/>
<accession>A0AAV8RYR9</accession>
<dbReference type="Proteomes" id="UP001222027">
    <property type="component" value="Unassembled WGS sequence"/>
</dbReference>
<gene>
    <name evidence="1" type="ORF">OPV22_002705</name>
</gene>
<organism evidence="1 2">
    <name type="scientific">Ensete ventricosum</name>
    <name type="common">Abyssinian banana</name>
    <name type="synonym">Musa ensete</name>
    <dbReference type="NCBI Taxonomy" id="4639"/>
    <lineage>
        <taxon>Eukaryota</taxon>
        <taxon>Viridiplantae</taxon>
        <taxon>Streptophyta</taxon>
        <taxon>Embryophyta</taxon>
        <taxon>Tracheophyta</taxon>
        <taxon>Spermatophyta</taxon>
        <taxon>Magnoliopsida</taxon>
        <taxon>Liliopsida</taxon>
        <taxon>Zingiberales</taxon>
        <taxon>Musaceae</taxon>
        <taxon>Ensete</taxon>
    </lineage>
</organism>
<keyword evidence="2" id="KW-1185">Reference proteome</keyword>
<reference evidence="1 2" key="1">
    <citation type="submission" date="2022-12" db="EMBL/GenBank/DDBJ databases">
        <title>Chromosome-scale assembly of the Ensete ventricosum genome.</title>
        <authorList>
            <person name="Dussert Y."/>
            <person name="Stocks J."/>
            <person name="Wendawek A."/>
            <person name="Woldeyes F."/>
            <person name="Nichols R.A."/>
            <person name="Borrell J.S."/>
        </authorList>
    </citation>
    <scope>NUCLEOTIDE SEQUENCE [LARGE SCALE GENOMIC DNA]</scope>
    <source>
        <strain evidence="2">cv. Maze</strain>
        <tissue evidence="1">Seeds</tissue>
    </source>
</reference>
<evidence type="ECO:0000313" key="2">
    <source>
        <dbReference type="Proteomes" id="UP001222027"/>
    </source>
</evidence>
<sequence length="106" mass="11607">MTSGTHTLDNRTLFSGGTPRCFAQFTNLFGSCFPTVSLDILQLLTFCFFLGRSRSALLDRASGVGSIDVRAISCEGWGFEKIRGIPFISLRFTIPVRNGNGNINQP</sequence>
<proteinExistence type="predicted"/>
<name>A0AAV8RYR9_ENSVE</name>